<dbReference type="InterPro" id="IPR001533">
    <property type="entry name" value="Pterin_deHydtase"/>
</dbReference>
<protein>
    <recommendedName>
        <fullName evidence="3">4a-hydroxytetrahydrobiopterin dehydratase</fullName>
        <ecNumber evidence="3">4.2.1.96</ecNumber>
    </recommendedName>
</protein>
<dbReference type="GO" id="GO:0008124">
    <property type="term" value="F:4-alpha-hydroxytetrahydrobiopterin dehydratase activity"/>
    <property type="evidence" value="ECO:0007669"/>
    <property type="project" value="UniProtKB-EC"/>
</dbReference>
<dbReference type="EMBL" id="PYFT01000001">
    <property type="protein sequence ID" value="PSR55244.1"/>
    <property type="molecule type" value="Genomic_DNA"/>
</dbReference>
<dbReference type="AlphaFoldDB" id="A0A2T2YIB8"/>
<comment type="catalytic activity">
    <reaction evidence="1">
        <text>(4aS,6R)-4a-hydroxy-L-erythro-5,6,7,8-tetrahydrobiopterin = (6R)-L-erythro-6,7-dihydrobiopterin + H2O</text>
        <dbReference type="Rhea" id="RHEA:11920"/>
        <dbReference type="ChEBI" id="CHEBI:15377"/>
        <dbReference type="ChEBI" id="CHEBI:15642"/>
        <dbReference type="ChEBI" id="CHEBI:43120"/>
        <dbReference type="EC" id="4.2.1.96"/>
    </reaction>
</comment>
<dbReference type="Pfam" id="PF01329">
    <property type="entry name" value="Pterin_4a"/>
    <property type="match status" value="1"/>
</dbReference>
<evidence type="ECO:0000256" key="2">
    <source>
        <dbReference type="ARBA" id="ARBA00006472"/>
    </source>
</evidence>
<dbReference type="SUPFAM" id="SSF55248">
    <property type="entry name" value="PCD-like"/>
    <property type="match status" value="1"/>
</dbReference>
<dbReference type="OrthoDB" id="9794987at2"/>
<accession>A0A2T2YIB8</accession>
<proteinExistence type="inferred from homology"/>
<dbReference type="PANTHER" id="PTHR12599">
    <property type="entry name" value="PTERIN-4-ALPHA-CARBINOLAMINE DEHYDRATASE"/>
    <property type="match status" value="1"/>
</dbReference>
<dbReference type="PANTHER" id="PTHR12599:SF0">
    <property type="entry name" value="PTERIN-4-ALPHA-CARBINOLAMINE DEHYDRATASE"/>
    <property type="match status" value="1"/>
</dbReference>
<evidence type="ECO:0000313" key="6">
    <source>
        <dbReference type="Proteomes" id="UP000240357"/>
    </source>
</evidence>
<comment type="caution">
    <text evidence="5">The sequence shown here is derived from an EMBL/GenBank/DDBJ whole genome shotgun (WGS) entry which is preliminary data.</text>
</comment>
<dbReference type="EC" id="4.2.1.96" evidence="3"/>
<dbReference type="GO" id="GO:0006729">
    <property type="term" value="P:tetrahydrobiopterin biosynthetic process"/>
    <property type="evidence" value="ECO:0007669"/>
    <property type="project" value="InterPro"/>
</dbReference>
<dbReference type="InterPro" id="IPR036428">
    <property type="entry name" value="PCD_sf"/>
</dbReference>
<keyword evidence="4" id="KW-0456">Lyase</keyword>
<reference evidence="5 6" key="1">
    <citation type="submission" date="2018-03" db="EMBL/GenBank/DDBJ databases">
        <title>Adhaeribacter sp. HMF7605 Genome sequencing and assembly.</title>
        <authorList>
            <person name="Kang H."/>
            <person name="Kang J."/>
            <person name="Cha I."/>
            <person name="Kim H."/>
            <person name="Joh K."/>
        </authorList>
    </citation>
    <scope>NUCLEOTIDE SEQUENCE [LARGE SCALE GENOMIC DNA]</scope>
    <source>
        <strain evidence="5 6">HMF7605</strain>
    </source>
</reference>
<organism evidence="5 6">
    <name type="scientific">Adhaeribacter arboris</name>
    <dbReference type="NCBI Taxonomy" id="2072846"/>
    <lineage>
        <taxon>Bacteria</taxon>
        <taxon>Pseudomonadati</taxon>
        <taxon>Bacteroidota</taxon>
        <taxon>Cytophagia</taxon>
        <taxon>Cytophagales</taxon>
        <taxon>Hymenobacteraceae</taxon>
        <taxon>Adhaeribacter</taxon>
    </lineage>
</organism>
<gene>
    <name evidence="5" type="ORF">AHMF7605_17895</name>
</gene>
<evidence type="ECO:0000256" key="4">
    <source>
        <dbReference type="ARBA" id="ARBA00023239"/>
    </source>
</evidence>
<dbReference type="Gene3D" id="3.30.1360.20">
    <property type="entry name" value="Transcriptional coactivator/pterin dehydratase"/>
    <property type="match status" value="1"/>
</dbReference>
<comment type="similarity">
    <text evidence="2">Belongs to the pterin-4-alpha-carbinolamine dehydratase family.</text>
</comment>
<dbReference type="Proteomes" id="UP000240357">
    <property type="component" value="Unassembled WGS sequence"/>
</dbReference>
<name>A0A2T2YIB8_9BACT</name>
<keyword evidence="6" id="KW-1185">Reference proteome</keyword>
<evidence type="ECO:0000313" key="5">
    <source>
        <dbReference type="EMBL" id="PSR55244.1"/>
    </source>
</evidence>
<evidence type="ECO:0000256" key="1">
    <source>
        <dbReference type="ARBA" id="ARBA00001554"/>
    </source>
</evidence>
<evidence type="ECO:0000256" key="3">
    <source>
        <dbReference type="ARBA" id="ARBA00013252"/>
    </source>
</evidence>
<sequence>MWQESDNRLKKTLRFPDFKTAFAFMTQVAAVAEEMDHHPEWRNMYNVVHFELYTYDAGNTVTKRDHKLAQRIDEIAATFGANQE</sequence>
<dbReference type="RefSeq" id="WP_106931422.1">
    <property type="nucleotide sequence ID" value="NZ_PYFT01000001.1"/>
</dbReference>